<dbReference type="InterPro" id="IPR023940">
    <property type="entry name" value="DHDPR_bac"/>
</dbReference>
<evidence type="ECO:0000313" key="4">
    <source>
        <dbReference type="EMBL" id="ODN70544.1"/>
    </source>
</evidence>
<organism evidence="4 5">
    <name type="scientific">Methylobrevis pamukkalensis</name>
    <dbReference type="NCBI Taxonomy" id="1439726"/>
    <lineage>
        <taxon>Bacteria</taxon>
        <taxon>Pseudomonadati</taxon>
        <taxon>Pseudomonadota</taxon>
        <taxon>Alphaproteobacteria</taxon>
        <taxon>Hyphomicrobiales</taxon>
        <taxon>Pleomorphomonadaceae</taxon>
        <taxon>Methylobrevis</taxon>
    </lineage>
</organism>
<keyword evidence="1" id="KW-0521">NADP</keyword>
<dbReference type="InterPro" id="IPR036291">
    <property type="entry name" value="NAD(P)-bd_dom_sf"/>
</dbReference>
<keyword evidence="5" id="KW-1185">Reference proteome</keyword>
<reference evidence="4 5" key="1">
    <citation type="submission" date="2016-07" db="EMBL/GenBank/DDBJ databases">
        <title>Draft Genome Sequence of Methylobrevis pamukkalensis PK2.</title>
        <authorList>
            <person name="Vasilenko O.V."/>
            <person name="Doronina N.V."/>
            <person name="Shmareva M.N."/>
            <person name="Tarlachkov S.V."/>
            <person name="Mustakhimov I."/>
            <person name="Trotsenko Y.A."/>
        </authorList>
    </citation>
    <scope>NUCLEOTIDE SEQUENCE [LARGE SCALE GENOMIC DNA]</scope>
    <source>
        <strain evidence="4 5">PK2</strain>
    </source>
</reference>
<dbReference type="EC" id="1.17.1.8" evidence="4"/>
<dbReference type="GO" id="GO:0019877">
    <property type="term" value="P:diaminopimelate biosynthetic process"/>
    <property type="evidence" value="ECO:0007669"/>
    <property type="project" value="TreeGrafter"/>
</dbReference>
<evidence type="ECO:0000259" key="3">
    <source>
        <dbReference type="Pfam" id="PF01113"/>
    </source>
</evidence>
<dbReference type="PANTHER" id="PTHR20836">
    <property type="entry name" value="DIHYDRODIPICOLINATE REDUCTASE"/>
    <property type="match status" value="1"/>
</dbReference>
<dbReference type="AlphaFoldDB" id="A0A1E3H2L7"/>
<comment type="caution">
    <text evidence="4">The sequence shown here is derived from an EMBL/GenBank/DDBJ whole genome shotgun (WGS) entry which is preliminary data.</text>
</comment>
<dbReference type="EMBL" id="MCRJ01000047">
    <property type="protein sequence ID" value="ODN70544.1"/>
    <property type="molecule type" value="Genomic_DNA"/>
</dbReference>
<dbReference type="PANTHER" id="PTHR20836:SF0">
    <property type="entry name" value="4-HYDROXY-TETRAHYDRODIPICOLINATE REDUCTASE 1, CHLOROPLASTIC-RELATED"/>
    <property type="match status" value="1"/>
</dbReference>
<accession>A0A1E3H2L7</accession>
<protein>
    <submittedName>
        <fullName evidence="4">4-hydroxy-tetrahydrodipicolinate reductase</fullName>
        <ecNumber evidence="4">1.17.1.8</ecNumber>
    </submittedName>
</protein>
<keyword evidence="2 4" id="KW-0560">Oxidoreductase</keyword>
<dbReference type="Gene3D" id="3.40.50.720">
    <property type="entry name" value="NAD(P)-binding Rossmann-like Domain"/>
    <property type="match status" value="1"/>
</dbReference>
<dbReference type="GO" id="GO:0009089">
    <property type="term" value="P:lysine biosynthetic process via diaminopimelate"/>
    <property type="evidence" value="ECO:0007669"/>
    <property type="project" value="InterPro"/>
</dbReference>
<dbReference type="CDD" id="cd02274">
    <property type="entry name" value="DHDPR_N"/>
    <property type="match status" value="1"/>
</dbReference>
<feature type="domain" description="Dihydrodipicolinate reductase N-terminal" evidence="3">
    <location>
        <begin position="3"/>
        <end position="128"/>
    </location>
</feature>
<sequence length="150" mass="14817">MPISVVIAGSTGWVGRALVPAVASADDLALAAAVAPSAAGRDAGEAVGLAPAGVMIARTLGEALDGLPAGGVVVDYTRPGAVMGNTLLALSRGFHVVIGTSGLGAEDYAQIDAAAQTARLGVIAAGNFSVTAALMKRFALEAAKYVATWR</sequence>
<name>A0A1E3H2L7_9HYPH</name>
<dbReference type="InterPro" id="IPR000846">
    <property type="entry name" value="DapB_N"/>
</dbReference>
<dbReference type="GO" id="GO:0008839">
    <property type="term" value="F:4-hydroxy-tetrahydrodipicolinate reductase"/>
    <property type="evidence" value="ECO:0007669"/>
    <property type="project" value="UniProtKB-EC"/>
</dbReference>
<evidence type="ECO:0000256" key="2">
    <source>
        <dbReference type="ARBA" id="ARBA00023002"/>
    </source>
</evidence>
<dbReference type="SUPFAM" id="SSF51735">
    <property type="entry name" value="NAD(P)-binding Rossmann-fold domains"/>
    <property type="match status" value="1"/>
</dbReference>
<evidence type="ECO:0000313" key="5">
    <source>
        <dbReference type="Proteomes" id="UP000094622"/>
    </source>
</evidence>
<dbReference type="GO" id="GO:0005829">
    <property type="term" value="C:cytosol"/>
    <property type="evidence" value="ECO:0007669"/>
    <property type="project" value="TreeGrafter"/>
</dbReference>
<dbReference type="PATRIC" id="fig|1439726.3.peg.2267"/>
<dbReference type="Pfam" id="PF01113">
    <property type="entry name" value="DapB_N"/>
    <property type="match status" value="1"/>
</dbReference>
<proteinExistence type="predicted"/>
<dbReference type="Proteomes" id="UP000094622">
    <property type="component" value="Unassembled WGS sequence"/>
</dbReference>
<gene>
    <name evidence="4" type="primary">dapB_2</name>
    <name evidence="4" type="ORF">A6302_02146</name>
</gene>
<dbReference type="RefSeq" id="WP_342586248.1">
    <property type="nucleotide sequence ID" value="NZ_MCRJ01000047.1"/>
</dbReference>
<evidence type="ECO:0000256" key="1">
    <source>
        <dbReference type="ARBA" id="ARBA00022857"/>
    </source>
</evidence>